<evidence type="ECO:0000313" key="1">
    <source>
        <dbReference type="EMBL" id="QBQ53938.1"/>
    </source>
</evidence>
<name>A0A4P7BVA5_9GAMM</name>
<dbReference type="OrthoDB" id="574256at2"/>
<protein>
    <submittedName>
        <fullName evidence="1">Uncharacterized protein</fullName>
    </submittedName>
</protein>
<keyword evidence="2" id="KW-1185">Reference proteome</keyword>
<reference evidence="1 2" key="1">
    <citation type="submission" date="2019-03" db="EMBL/GenBank/DDBJ databases">
        <title>The genome sequence of Nitrosococcus wardiae strain D1FHST reveals the archetypal metabolic capacity of ammonia-oxidizing Gammaproteobacteria.</title>
        <authorList>
            <person name="Wang L."/>
            <person name="Lim C.K."/>
            <person name="Hanson T.E."/>
            <person name="Dang H."/>
            <person name="Klotz M.G."/>
        </authorList>
    </citation>
    <scope>NUCLEOTIDE SEQUENCE [LARGE SCALE GENOMIC DNA]</scope>
    <source>
        <strain evidence="1 2">D1FHS</strain>
    </source>
</reference>
<proteinExistence type="predicted"/>
<accession>A0A4P7BVA5</accession>
<dbReference type="EMBL" id="CP038033">
    <property type="protein sequence ID" value="QBQ53938.1"/>
    <property type="molecule type" value="Genomic_DNA"/>
</dbReference>
<gene>
    <name evidence="1" type="ORF">E3U44_05000</name>
</gene>
<dbReference type="KEGG" id="nwr:E3U44_05000"/>
<dbReference type="RefSeq" id="WP_134356946.1">
    <property type="nucleotide sequence ID" value="NZ_CP038033.1"/>
</dbReference>
<evidence type="ECO:0000313" key="2">
    <source>
        <dbReference type="Proteomes" id="UP000294325"/>
    </source>
</evidence>
<dbReference type="AlphaFoldDB" id="A0A4P7BVA5"/>
<dbReference type="Proteomes" id="UP000294325">
    <property type="component" value="Chromosome"/>
</dbReference>
<sequence>MAFSAILSRFREHSPLPVMARALLERALTEEKLEACFENATEKRYTRELLFSSIFELMSLVVTQTFSSINAAYQARRETIGVSITSVYNKLNGLETSVSAALVRDSAMELGGMIHALKATCLPLLPGYRVKRVDGKAKVGVRSRPAPLSSINISASSSIWTRFSRYAALSLWTRGLFCSGS</sequence>
<organism evidence="1 2">
    <name type="scientific">Nitrosococcus wardiae</name>
    <dbReference type="NCBI Taxonomy" id="1814290"/>
    <lineage>
        <taxon>Bacteria</taxon>
        <taxon>Pseudomonadati</taxon>
        <taxon>Pseudomonadota</taxon>
        <taxon>Gammaproteobacteria</taxon>
        <taxon>Chromatiales</taxon>
        <taxon>Chromatiaceae</taxon>
        <taxon>Nitrosococcus</taxon>
    </lineage>
</organism>